<proteinExistence type="predicted"/>
<keyword evidence="2" id="KW-1185">Reference proteome</keyword>
<accession>A0ACC0XJK9</accession>
<evidence type="ECO:0000313" key="1">
    <source>
        <dbReference type="EMBL" id="KAJ0017841.1"/>
    </source>
</evidence>
<organism evidence="1 2">
    <name type="scientific">Pistacia integerrima</name>
    <dbReference type="NCBI Taxonomy" id="434235"/>
    <lineage>
        <taxon>Eukaryota</taxon>
        <taxon>Viridiplantae</taxon>
        <taxon>Streptophyta</taxon>
        <taxon>Embryophyta</taxon>
        <taxon>Tracheophyta</taxon>
        <taxon>Spermatophyta</taxon>
        <taxon>Magnoliopsida</taxon>
        <taxon>eudicotyledons</taxon>
        <taxon>Gunneridae</taxon>
        <taxon>Pentapetalae</taxon>
        <taxon>rosids</taxon>
        <taxon>malvids</taxon>
        <taxon>Sapindales</taxon>
        <taxon>Anacardiaceae</taxon>
        <taxon>Pistacia</taxon>
    </lineage>
</organism>
<reference evidence="2" key="1">
    <citation type="journal article" date="2023" name="G3 (Bethesda)">
        <title>Genome assembly and association tests identify interacting loci associated with vigor, precocity, and sex in interspecific pistachio rootstocks.</title>
        <authorList>
            <person name="Palmer W."/>
            <person name="Jacygrad E."/>
            <person name="Sagayaradj S."/>
            <person name="Cavanaugh K."/>
            <person name="Han R."/>
            <person name="Bertier L."/>
            <person name="Beede B."/>
            <person name="Kafkas S."/>
            <person name="Golino D."/>
            <person name="Preece J."/>
            <person name="Michelmore R."/>
        </authorList>
    </citation>
    <scope>NUCLEOTIDE SEQUENCE [LARGE SCALE GENOMIC DNA]</scope>
</reference>
<name>A0ACC0XJK9_9ROSI</name>
<comment type="caution">
    <text evidence="1">The sequence shown here is derived from an EMBL/GenBank/DDBJ whole genome shotgun (WGS) entry which is preliminary data.</text>
</comment>
<dbReference type="EMBL" id="CM047747">
    <property type="protein sequence ID" value="KAJ0017841.1"/>
    <property type="molecule type" value="Genomic_DNA"/>
</dbReference>
<evidence type="ECO:0000313" key="2">
    <source>
        <dbReference type="Proteomes" id="UP001163603"/>
    </source>
</evidence>
<protein>
    <submittedName>
        <fullName evidence="1">Uncharacterized protein</fullName>
    </submittedName>
</protein>
<sequence length="168" mass="19106">MGEIGIIIVKLSRGFSSSALFLYRFYTLMVLSTVLFGKPAFRILICNGLVLAKDGKKMSEKLKNYPSPVEVIIDSFFDAETLRFKKGGVFSVVRDVFLPWYNAYRFLVQNANRLEIEGGVTYVPVDLGTLQKSLNVLDQWINSATQSLVRFVHQEMDGYRLYTVKLAM</sequence>
<dbReference type="Proteomes" id="UP001163603">
    <property type="component" value="Chromosome 12"/>
</dbReference>
<gene>
    <name evidence="1" type="ORF">Pint_11189</name>
</gene>